<evidence type="ECO:0000313" key="2">
    <source>
        <dbReference type="Proteomes" id="UP000092124"/>
    </source>
</evidence>
<dbReference type="EMBL" id="LZPO01066419">
    <property type="protein sequence ID" value="OBS70114.1"/>
    <property type="molecule type" value="Genomic_DNA"/>
</dbReference>
<comment type="caution">
    <text evidence="1">The sequence shown here is derived from an EMBL/GenBank/DDBJ whole genome shotgun (WGS) entry which is preliminary data.</text>
</comment>
<name>A0A1A6GVY8_NEOLE</name>
<sequence length="72" mass="8095">MTPVSALWTAEFIGENPRWVKEAISAPSGPKLSQLQPQLTDEVSWAADRLNPAVPAGKKRMRKKHLRKCKRS</sequence>
<dbReference type="Proteomes" id="UP000092124">
    <property type="component" value="Unassembled WGS sequence"/>
</dbReference>
<dbReference type="AlphaFoldDB" id="A0A1A6GVY8"/>
<keyword evidence="2" id="KW-1185">Reference proteome</keyword>
<accession>A0A1A6GVY8</accession>
<gene>
    <name evidence="1" type="ORF">A6R68_01346</name>
</gene>
<evidence type="ECO:0000313" key="1">
    <source>
        <dbReference type="EMBL" id="OBS70114.1"/>
    </source>
</evidence>
<organism evidence="1 2">
    <name type="scientific">Neotoma lepida</name>
    <name type="common">Desert woodrat</name>
    <dbReference type="NCBI Taxonomy" id="56216"/>
    <lineage>
        <taxon>Eukaryota</taxon>
        <taxon>Metazoa</taxon>
        <taxon>Chordata</taxon>
        <taxon>Craniata</taxon>
        <taxon>Vertebrata</taxon>
        <taxon>Euteleostomi</taxon>
        <taxon>Mammalia</taxon>
        <taxon>Eutheria</taxon>
        <taxon>Euarchontoglires</taxon>
        <taxon>Glires</taxon>
        <taxon>Rodentia</taxon>
        <taxon>Myomorpha</taxon>
        <taxon>Muroidea</taxon>
        <taxon>Cricetidae</taxon>
        <taxon>Neotominae</taxon>
        <taxon>Neotoma</taxon>
    </lineage>
</organism>
<reference evidence="1 2" key="1">
    <citation type="submission" date="2016-06" db="EMBL/GenBank/DDBJ databases">
        <title>The Draft Genome Sequence and Annotation of the Desert Woodrat Neotoma lepida.</title>
        <authorList>
            <person name="Campbell M."/>
            <person name="Oakeson K.F."/>
            <person name="Yandell M."/>
            <person name="Halpert J.R."/>
            <person name="Dearing D."/>
        </authorList>
    </citation>
    <scope>NUCLEOTIDE SEQUENCE [LARGE SCALE GENOMIC DNA]</scope>
    <source>
        <strain evidence="1">417</strain>
        <tissue evidence="1">Liver</tissue>
    </source>
</reference>
<protein>
    <submittedName>
        <fullName evidence="1">Uncharacterized protein</fullName>
    </submittedName>
</protein>
<proteinExistence type="predicted"/>